<accession>A0A7W8G327</accession>
<evidence type="ECO:0000313" key="6">
    <source>
        <dbReference type="EMBL" id="MBB5209300.1"/>
    </source>
</evidence>
<gene>
    <name evidence="6" type="ORF">HNQ52_002863</name>
</gene>
<dbReference type="GO" id="GO:0006352">
    <property type="term" value="P:DNA-templated transcription initiation"/>
    <property type="evidence" value="ECO:0007669"/>
    <property type="project" value="InterPro"/>
</dbReference>
<dbReference type="Pfam" id="PF07638">
    <property type="entry name" value="Sigma70_ECF"/>
    <property type="match status" value="1"/>
</dbReference>
<keyword evidence="4" id="KW-0804">Transcription</keyword>
<dbReference type="EMBL" id="JACHHP010000005">
    <property type="protein sequence ID" value="MBB5209300.1"/>
    <property type="molecule type" value="Genomic_DNA"/>
</dbReference>
<proteinExistence type="inferred from homology"/>
<reference evidence="6 7" key="1">
    <citation type="submission" date="2020-08" db="EMBL/GenBank/DDBJ databases">
        <title>Genomic Encyclopedia of Type Strains, Phase IV (KMG-IV): sequencing the most valuable type-strain genomes for metagenomic binning, comparative biology and taxonomic classification.</title>
        <authorList>
            <person name="Goeker M."/>
        </authorList>
    </citation>
    <scope>NUCLEOTIDE SEQUENCE [LARGE SCALE GENOMIC DNA]</scope>
    <source>
        <strain evidence="6 7">DSM 24163</strain>
    </source>
</reference>
<dbReference type="InterPro" id="IPR014284">
    <property type="entry name" value="RNA_pol_sigma-70_dom"/>
</dbReference>
<dbReference type="Gene3D" id="1.10.10.10">
    <property type="entry name" value="Winged helix-like DNA-binding domain superfamily/Winged helix DNA-binding domain"/>
    <property type="match status" value="1"/>
</dbReference>
<dbReference type="Gene3D" id="1.10.1740.10">
    <property type="match status" value="1"/>
</dbReference>
<feature type="domain" description="RNA polymerase sigma-70 ECF-like HTH" evidence="5">
    <location>
        <begin position="8"/>
        <end position="186"/>
    </location>
</feature>
<evidence type="ECO:0000256" key="1">
    <source>
        <dbReference type="ARBA" id="ARBA00010641"/>
    </source>
</evidence>
<dbReference type="SUPFAM" id="SSF88946">
    <property type="entry name" value="Sigma2 domain of RNA polymerase sigma factors"/>
    <property type="match status" value="1"/>
</dbReference>
<dbReference type="Proteomes" id="UP000521199">
    <property type="component" value="Unassembled WGS sequence"/>
</dbReference>
<dbReference type="AlphaFoldDB" id="A0A7W8G327"/>
<dbReference type="InterPro" id="IPR036388">
    <property type="entry name" value="WH-like_DNA-bd_sf"/>
</dbReference>
<dbReference type="InterPro" id="IPR011517">
    <property type="entry name" value="RNA_pol_sigma70_ECF-like"/>
</dbReference>
<dbReference type="InterPro" id="IPR053812">
    <property type="entry name" value="HTH_Sigma70_ECF-like"/>
</dbReference>
<evidence type="ECO:0000313" key="7">
    <source>
        <dbReference type="Proteomes" id="UP000521199"/>
    </source>
</evidence>
<dbReference type="NCBIfam" id="TIGR02937">
    <property type="entry name" value="sigma70-ECF"/>
    <property type="match status" value="1"/>
</dbReference>
<dbReference type="PANTHER" id="PTHR43133:SF39">
    <property type="entry name" value="SIMILAR TO RNA POLYMERASE SIGMA-E FACTOR"/>
    <property type="match status" value="1"/>
</dbReference>
<comment type="caution">
    <text evidence="6">The sequence shown here is derived from an EMBL/GenBank/DDBJ whole genome shotgun (WGS) entry which is preliminary data.</text>
</comment>
<dbReference type="RefSeq" id="WP_183961832.1">
    <property type="nucleotide sequence ID" value="NZ_JACHHP010000005.1"/>
</dbReference>
<dbReference type="InterPro" id="IPR013324">
    <property type="entry name" value="RNA_pol_sigma_r3/r4-like"/>
</dbReference>
<evidence type="ECO:0000259" key="5">
    <source>
        <dbReference type="Pfam" id="PF07638"/>
    </source>
</evidence>
<protein>
    <submittedName>
        <fullName evidence="6">RNA polymerase sigma factor (TIGR02999 family)</fullName>
    </submittedName>
</protein>
<keyword evidence="3" id="KW-0731">Sigma factor</keyword>
<keyword evidence="2" id="KW-0805">Transcription regulation</keyword>
<organism evidence="6 7">
    <name type="scientific">Chiayiivirga flava</name>
    <dbReference type="NCBI Taxonomy" id="659595"/>
    <lineage>
        <taxon>Bacteria</taxon>
        <taxon>Pseudomonadati</taxon>
        <taxon>Pseudomonadota</taxon>
        <taxon>Gammaproteobacteria</taxon>
        <taxon>Lysobacterales</taxon>
        <taxon>Lysobacteraceae</taxon>
        <taxon>Chiayiivirga</taxon>
    </lineage>
</organism>
<dbReference type="PANTHER" id="PTHR43133">
    <property type="entry name" value="RNA POLYMERASE ECF-TYPE SIGMA FACTO"/>
    <property type="match status" value="1"/>
</dbReference>
<dbReference type="NCBIfam" id="TIGR02999">
    <property type="entry name" value="Sig-70_X6"/>
    <property type="match status" value="1"/>
</dbReference>
<dbReference type="GO" id="GO:0016987">
    <property type="term" value="F:sigma factor activity"/>
    <property type="evidence" value="ECO:0007669"/>
    <property type="project" value="UniProtKB-KW"/>
</dbReference>
<dbReference type="InterPro" id="IPR013325">
    <property type="entry name" value="RNA_pol_sigma_r2"/>
</dbReference>
<evidence type="ECO:0000256" key="2">
    <source>
        <dbReference type="ARBA" id="ARBA00023015"/>
    </source>
</evidence>
<name>A0A7W8G327_9GAMM</name>
<dbReference type="InterPro" id="IPR039425">
    <property type="entry name" value="RNA_pol_sigma-70-like"/>
</dbReference>
<evidence type="ECO:0000256" key="4">
    <source>
        <dbReference type="ARBA" id="ARBA00023163"/>
    </source>
</evidence>
<dbReference type="SUPFAM" id="SSF88659">
    <property type="entry name" value="Sigma3 and sigma4 domains of RNA polymerase sigma factors"/>
    <property type="match status" value="1"/>
</dbReference>
<comment type="similarity">
    <text evidence="1">Belongs to the sigma-70 factor family. ECF subfamily.</text>
</comment>
<keyword evidence="7" id="KW-1185">Reference proteome</keyword>
<sequence>MQPKSDADLTGLLHAWRGGDSSARDRVVEQVYGALRRMAASRMGDAERSPTLQPTALVHEALMRLLGSDVDWNNRSHFLAVAALQMRNILVDHARARLAAKRGGGAVMVTLEGVDSAQPQHEADLLALEQALGLLEQRDPRLARVIEMTYFGGMQRDEIADVLQVSIATVDRDLRFGRAFLGKQLSA</sequence>
<evidence type="ECO:0000256" key="3">
    <source>
        <dbReference type="ARBA" id="ARBA00023082"/>
    </source>
</evidence>